<proteinExistence type="inferred from homology"/>
<feature type="compositionally biased region" description="Polar residues" evidence="4">
    <location>
        <begin position="14"/>
        <end position="37"/>
    </location>
</feature>
<dbReference type="EMBL" id="PGCJ01001054">
    <property type="protein sequence ID" value="PLW10576.1"/>
    <property type="molecule type" value="Genomic_DNA"/>
</dbReference>
<feature type="region of interest" description="Disordered" evidence="4">
    <location>
        <begin position="216"/>
        <end position="275"/>
    </location>
</feature>
<sequence length="1065" mass="114302">MSARSPRSGPPHRTSPQSDSSTPTAITPNPTSPASHASHTRHMASASSFSPLAPTRPGLQNIAIPIGSSDHFSSLPPKPPQLRTMRRMSTPGTQQTTADTSSLVSRRASKLGLDPSSSHGFLDDIVIGGECGLADGGKASGVQAPTSDDWIGHHLSIVLQHSFTVSSPHPIPSATTSGSLPSYSHSHPPNQFLNLCNPLVTEALRNKVSITSLSSFTTSTATDEEEDNETDDVEEADSQDSTASSCYFPNLKEADSAYSSQPRPFTPRSRPTSPLARQLQLPPLISEPPSAASRPELLQTLNTWAFDANSLSPAQIRCSLHVLLSSYLKYTPGLIQQLLDLGVENPEKCLQSLVDNLEVAYDQRNAYHNFRHAVDVVQAVYTMLSYEGVVPPLGWVLLKESDRGHLTTPWVRKPVGRAGALLDEMTVWALLLAAAGHDVGHPGLSNAFMVNARTPIAYVFSDGAVLENFHRITFTRMLRDHGFGKVVDGHVGFRQVLVGAVLATDMGRHFPIVEELKRLASKWATSPEDDPNNTTDQLAAKVLITAGLIKCGDISNSTRPHHISLTWSSCLLNEWSRQAALEADLRLPISVVTLDPTEKRAQAKSQIGFTTLFVLPLFTVMEQLSPKAFRPFADNCRLGLKTWQKVVEHIDNALASRDGAASHRSSTSSATSLPAQSQSAPGSPEDPNSALSLDEPTLSPLSSYPPDGLFSQPIAMGSISSSFQPLSNDPDAHSTPKSRSAGWWGGPSPSLSSSDDINAEDSILSSISSSSISTLRDTNINAPVGDVNLTASSRSSPSNLCESGGGSTFNSVSNCELLSPHRGFNIQVSLSHPERQSSASSSSDEGKANSSNDDSSFSSLGSPSSPPRSPYFPSQRDSVSSSHNSAGGLKPHVVRNTRFDSPIHQSPIADQPSSTQRTRDHGMSVDFGLARRNGTRASLPLRKKSYSPHLVNQQVACAKGCGKVTVKCVKCAAESKLRMYRSLSLAKPPLQLRPEHVSGIRALLGQNSSFRQPAQVGPRHPGTFSPLAGLTEEQPPVSSPSRVTLSTEERSWPPYPFRPLGQLDH</sequence>
<dbReference type="PROSITE" id="PS00126">
    <property type="entry name" value="PDEASE_I_1"/>
    <property type="match status" value="1"/>
</dbReference>
<dbReference type="EC" id="3.1.4.-" evidence="3"/>
<dbReference type="EMBL" id="PGCI01000767">
    <property type="protein sequence ID" value="PLW16661.1"/>
    <property type="molecule type" value="Genomic_DNA"/>
</dbReference>
<keyword evidence="8" id="KW-1185">Reference proteome</keyword>
<dbReference type="InterPro" id="IPR023174">
    <property type="entry name" value="PDEase_CS"/>
</dbReference>
<dbReference type="InterPro" id="IPR002073">
    <property type="entry name" value="PDEase_catalytic_dom"/>
</dbReference>
<evidence type="ECO:0000313" key="8">
    <source>
        <dbReference type="Proteomes" id="UP000235388"/>
    </source>
</evidence>
<protein>
    <recommendedName>
        <fullName evidence="3">Phosphodiesterase</fullName>
        <ecNumber evidence="3">3.1.4.-</ecNumber>
    </recommendedName>
</protein>
<dbReference type="GO" id="GO:0004114">
    <property type="term" value="F:3',5'-cyclic-nucleotide phosphodiesterase activity"/>
    <property type="evidence" value="ECO:0007669"/>
    <property type="project" value="InterPro"/>
</dbReference>
<feature type="compositionally biased region" description="Polar residues" evidence="4">
    <location>
        <begin position="90"/>
        <end position="104"/>
    </location>
</feature>
<feature type="region of interest" description="Disordered" evidence="4">
    <location>
        <begin position="1"/>
        <end position="112"/>
    </location>
</feature>
<dbReference type="GO" id="GO:0007165">
    <property type="term" value="P:signal transduction"/>
    <property type="evidence" value="ECO:0007669"/>
    <property type="project" value="InterPro"/>
</dbReference>
<keyword evidence="2 3" id="KW-0378">Hydrolase</keyword>
<feature type="region of interest" description="Disordered" evidence="4">
    <location>
        <begin position="720"/>
        <end position="757"/>
    </location>
</feature>
<gene>
    <name evidence="6" type="ORF">PCANC_19711</name>
    <name evidence="7" type="ORF">PCASD_14561</name>
</gene>
<dbReference type="OrthoDB" id="546632at2759"/>
<dbReference type="Proteomes" id="UP000235392">
    <property type="component" value="Unassembled WGS sequence"/>
</dbReference>
<evidence type="ECO:0000256" key="3">
    <source>
        <dbReference type="RuleBase" id="RU363067"/>
    </source>
</evidence>
<dbReference type="GO" id="GO:0046872">
    <property type="term" value="F:metal ion binding"/>
    <property type="evidence" value="ECO:0007669"/>
    <property type="project" value="UniProtKB-KW"/>
</dbReference>
<feature type="region of interest" description="Disordered" evidence="4">
    <location>
        <begin position="658"/>
        <end position="706"/>
    </location>
</feature>
<dbReference type="PROSITE" id="PS51845">
    <property type="entry name" value="PDEASE_I_2"/>
    <property type="match status" value="1"/>
</dbReference>
<evidence type="ECO:0000256" key="4">
    <source>
        <dbReference type="SAM" id="MobiDB-lite"/>
    </source>
</evidence>
<dbReference type="Pfam" id="PF00233">
    <property type="entry name" value="PDEase_I"/>
    <property type="match status" value="1"/>
</dbReference>
<evidence type="ECO:0000313" key="9">
    <source>
        <dbReference type="Proteomes" id="UP000235392"/>
    </source>
</evidence>
<comment type="similarity">
    <text evidence="3">Belongs to the cyclic nucleotide phosphodiesterase family.</text>
</comment>
<evidence type="ECO:0000313" key="6">
    <source>
        <dbReference type="EMBL" id="PLW10576.1"/>
    </source>
</evidence>
<evidence type="ECO:0000259" key="5">
    <source>
        <dbReference type="PROSITE" id="PS51845"/>
    </source>
</evidence>
<dbReference type="SUPFAM" id="SSF109604">
    <property type="entry name" value="HD-domain/PDEase-like"/>
    <property type="match status" value="1"/>
</dbReference>
<dbReference type="InterPro" id="IPR036971">
    <property type="entry name" value="PDEase_catalytic_dom_sf"/>
</dbReference>
<accession>A0A2N5STW4</accession>
<dbReference type="Proteomes" id="UP000235388">
    <property type="component" value="Unassembled WGS sequence"/>
</dbReference>
<reference evidence="8 9" key="1">
    <citation type="submission" date="2017-11" db="EMBL/GenBank/DDBJ databases">
        <title>De novo assembly and phasing of dikaryotic genomes from two isolates of Puccinia coronata f. sp. avenae, the causal agent of oat crown rust.</title>
        <authorList>
            <person name="Miller M.E."/>
            <person name="Zhang Y."/>
            <person name="Omidvar V."/>
            <person name="Sperschneider J."/>
            <person name="Schwessinger B."/>
            <person name="Raley C."/>
            <person name="Palmer J.M."/>
            <person name="Garnica D."/>
            <person name="Upadhyaya N."/>
            <person name="Rathjen J."/>
            <person name="Taylor J.M."/>
            <person name="Park R.F."/>
            <person name="Dodds P.N."/>
            <person name="Hirsch C.D."/>
            <person name="Kianian S.F."/>
            <person name="Figueroa M."/>
        </authorList>
    </citation>
    <scope>NUCLEOTIDE SEQUENCE [LARGE SCALE GENOMIC DNA]</scope>
    <source>
        <strain evidence="6">12NC29</strain>
        <strain evidence="7">12SD80</strain>
    </source>
</reference>
<feature type="compositionally biased region" description="Low complexity" evidence="4">
    <location>
        <begin position="662"/>
        <end position="681"/>
    </location>
</feature>
<keyword evidence="1 3" id="KW-0479">Metal-binding</keyword>
<evidence type="ECO:0000256" key="2">
    <source>
        <dbReference type="ARBA" id="ARBA00022801"/>
    </source>
</evidence>
<dbReference type="PANTHER" id="PTHR11347">
    <property type="entry name" value="CYCLIC NUCLEOTIDE PHOSPHODIESTERASE"/>
    <property type="match status" value="1"/>
</dbReference>
<organism evidence="7 9">
    <name type="scientific">Puccinia coronata f. sp. avenae</name>
    <dbReference type="NCBI Taxonomy" id="200324"/>
    <lineage>
        <taxon>Eukaryota</taxon>
        <taxon>Fungi</taxon>
        <taxon>Dikarya</taxon>
        <taxon>Basidiomycota</taxon>
        <taxon>Pucciniomycotina</taxon>
        <taxon>Pucciniomycetes</taxon>
        <taxon>Pucciniales</taxon>
        <taxon>Pucciniaceae</taxon>
        <taxon>Puccinia</taxon>
    </lineage>
</organism>
<feature type="domain" description="PDEase" evidence="5">
    <location>
        <begin position="277"/>
        <end position="650"/>
    </location>
</feature>
<dbReference type="Gene3D" id="1.10.1300.10">
    <property type="entry name" value="3'5'-cyclic nucleotide phosphodiesterase, catalytic domain"/>
    <property type="match status" value="1"/>
</dbReference>
<feature type="compositionally biased region" description="Low complexity" evidence="4">
    <location>
        <begin position="259"/>
        <end position="274"/>
    </location>
</feature>
<name>A0A2N5STW4_9BASI</name>
<feature type="compositionally biased region" description="Acidic residues" evidence="4">
    <location>
        <begin position="222"/>
        <end position="238"/>
    </location>
</feature>
<feature type="compositionally biased region" description="Low complexity" evidence="4">
    <location>
        <begin position="738"/>
        <end position="754"/>
    </location>
</feature>
<dbReference type="InterPro" id="IPR003607">
    <property type="entry name" value="HD/PDEase_dom"/>
</dbReference>
<feature type="region of interest" description="Disordered" evidence="4">
    <location>
        <begin position="1011"/>
        <end position="1065"/>
    </location>
</feature>
<evidence type="ECO:0000313" key="7">
    <source>
        <dbReference type="EMBL" id="PLW16661.1"/>
    </source>
</evidence>
<evidence type="ECO:0000256" key="1">
    <source>
        <dbReference type="ARBA" id="ARBA00022723"/>
    </source>
</evidence>
<feature type="compositionally biased region" description="Polar residues" evidence="4">
    <location>
        <begin position="875"/>
        <end position="885"/>
    </location>
</feature>
<dbReference type="STRING" id="200324.A0A2N5STW4"/>
<comment type="cofactor">
    <cofactor evidence="3">
        <name>a divalent metal cation</name>
        <dbReference type="ChEBI" id="CHEBI:60240"/>
    </cofactor>
    <text evidence="3">Binds 2 divalent metal cations per subunit. Site 1 may preferentially bind zinc ions, while site 2 has a preference for magnesium and/or manganese ions.</text>
</comment>
<dbReference type="AlphaFoldDB" id="A0A2N5STW4"/>
<dbReference type="SMART" id="SM00471">
    <property type="entry name" value="HDc"/>
    <property type="match status" value="1"/>
</dbReference>
<feature type="region of interest" description="Disordered" evidence="4">
    <location>
        <begin position="830"/>
        <end position="923"/>
    </location>
</feature>
<feature type="compositionally biased region" description="Low complexity" evidence="4">
    <location>
        <begin position="836"/>
        <end position="863"/>
    </location>
</feature>
<comment type="caution">
    <text evidence="7">The sequence shown here is derived from an EMBL/GenBank/DDBJ whole genome shotgun (WGS) entry which is preliminary data.</text>
</comment>